<gene>
    <name evidence="1" type="ORF">SK069_05690</name>
</gene>
<dbReference type="Proteomes" id="UP001277761">
    <property type="component" value="Unassembled WGS sequence"/>
</dbReference>
<evidence type="ECO:0000313" key="2">
    <source>
        <dbReference type="Proteomes" id="UP001277761"/>
    </source>
</evidence>
<organism evidence="1 2">
    <name type="scientific">Patulibacter brassicae</name>
    <dbReference type="NCBI Taxonomy" id="1705717"/>
    <lineage>
        <taxon>Bacteria</taxon>
        <taxon>Bacillati</taxon>
        <taxon>Actinomycetota</taxon>
        <taxon>Thermoleophilia</taxon>
        <taxon>Solirubrobacterales</taxon>
        <taxon>Patulibacteraceae</taxon>
        <taxon>Patulibacter</taxon>
    </lineage>
</organism>
<dbReference type="RefSeq" id="WP_319953229.1">
    <property type="nucleotide sequence ID" value="NZ_JAXAVX010000002.1"/>
</dbReference>
<keyword evidence="2" id="KW-1185">Reference proteome</keyword>
<sequence>MSTTTISEPPDPVPRRDAAGVYPSPAKLIVPRAVPVYAGAIAAAVVFADAAELDAFKRGRAAAAAAAHGVGRLHREALAAAGWRLALEPDGGTYTVDAV</sequence>
<comment type="caution">
    <text evidence="1">The sequence shown here is derived from an EMBL/GenBank/DDBJ whole genome shotgun (WGS) entry which is preliminary data.</text>
</comment>
<protein>
    <submittedName>
        <fullName evidence="1">Uncharacterized protein</fullName>
    </submittedName>
</protein>
<proteinExistence type="predicted"/>
<reference evidence="1 2" key="1">
    <citation type="submission" date="2023-11" db="EMBL/GenBank/DDBJ databases">
        <authorList>
            <person name="Xu M."/>
            <person name="Jiang T."/>
        </authorList>
    </citation>
    <scope>NUCLEOTIDE SEQUENCE [LARGE SCALE GENOMIC DNA]</scope>
    <source>
        <strain evidence="1 2">SD</strain>
    </source>
</reference>
<name>A0ABU4VGX0_9ACTN</name>
<accession>A0ABU4VGX0</accession>
<evidence type="ECO:0000313" key="1">
    <source>
        <dbReference type="EMBL" id="MDX8151076.1"/>
    </source>
</evidence>
<dbReference type="EMBL" id="JAXAVX010000002">
    <property type="protein sequence ID" value="MDX8151076.1"/>
    <property type="molecule type" value="Genomic_DNA"/>
</dbReference>